<dbReference type="Proteomes" id="UP000487757">
    <property type="component" value="Unassembled WGS sequence"/>
</dbReference>
<dbReference type="CDD" id="cd18821">
    <property type="entry name" value="GH43_Pc3Gal43A-like"/>
    <property type="match status" value="1"/>
</dbReference>
<keyword evidence="5" id="KW-0732">Signal</keyword>
<dbReference type="SUPFAM" id="SSF75005">
    <property type="entry name" value="Arabinanase/levansucrase/invertase"/>
    <property type="match status" value="1"/>
</dbReference>
<dbReference type="OrthoDB" id="273314at2"/>
<proteinExistence type="inferred from homology"/>
<gene>
    <name evidence="6" type="ORF">GJU39_17015</name>
</gene>
<feature type="signal peptide" evidence="5">
    <location>
        <begin position="1"/>
        <end position="30"/>
    </location>
</feature>
<dbReference type="PANTHER" id="PTHR22925:SF3">
    <property type="entry name" value="GLYCOSYL HYDROLASE FAMILY PROTEIN 43"/>
    <property type="match status" value="1"/>
</dbReference>
<dbReference type="InterPro" id="IPR023296">
    <property type="entry name" value="Glyco_hydro_beta-prop_sf"/>
</dbReference>
<dbReference type="Pfam" id="PF04616">
    <property type="entry name" value="Glyco_hydro_43"/>
    <property type="match status" value="1"/>
</dbReference>
<evidence type="ECO:0000313" key="7">
    <source>
        <dbReference type="Proteomes" id="UP000487757"/>
    </source>
</evidence>
<dbReference type="InterPro" id="IPR006710">
    <property type="entry name" value="Glyco_hydro_43"/>
</dbReference>
<name>A0A7K0G1S5_9SPHI</name>
<dbReference type="AlphaFoldDB" id="A0A7K0G1S5"/>
<keyword evidence="7" id="KW-1185">Reference proteome</keyword>
<feature type="chain" id="PRO_5029670647" evidence="5">
    <location>
        <begin position="31"/>
        <end position="478"/>
    </location>
</feature>
<dbReference type="GO" id="GO:0005975">
    <property type="term" value="P:carbohydrate metabolic process"/>
    <property type="evidence" value="ECO:0007669"/>
    <property type="project" value="InterPro"/>
</dbReference>
<evidence type="ECO:0000256" key="1">
    <source>
        <dbReference type="ARBA" id="ARBA00009865"/>
    </source>
</evidence>
<reference evidence="6 7" key="1">
    <citation type="submission" date="2019-11" db="EMBL/GenBank/DDBJ databases">
        <title>Pedobacter petrophilus genome.</title>
        <authorList>
            <person name="Feldbauer M.J."/>
            <person name="Newman J.D."/>
        </authorList>
    </citation>
    <scope>NUCLEOTIDE SEQUENCE [LARGE SCALE GENOMIC DNA]</scope>
    <source>
        <strain evidence="6 7">LMG 29686</strain>
    </source>
</reference>
<comment type="caution">
    <text evidence="6">The sequence shown here is derived from an EMBL/GenBank/DDBJ whole genome shotgun (WGS) entry which is preliminary data.</text>
</comment>
<dbReference type="PANTHER" id="PTHR22925">
    <property type="entry name" value="GLYCOSYL HYDROLASE 43 FAMILY MEMBER"/>
    <property type="match status" value="1"/>
</dbReference>
<protein>
    <submittedName>
        <fullName evidence="6">Family 43 glycosylhydrolase</fullName>
    </submittedName>
</protein>
<evidence type="ECO:0000256" key="5">
    <source>
        <dbReference type="SAM" id="SignalP"/>
    </source>
</evidence>
<keyword evidence="3 4" id="KW-0326">Glycosidase</keyword>
<accession>A0A7K0G1S5</accession>
<dbReference type="EMBL" id="WKKH01000031">
    <property type="protein sequence ID" value="MRX77787.1"/>
    <property type="molecule type" value="Genomic_DNA"/>
</dbReference>
<dbReference type="Gene3D" id="2.115.10.20">
    <property type="entry name" value="Glycosyl hydrolase domain, family 43"/>
    <property type="match status" value="1"/>
</dbReference>
<evidence type="ECO:0000256" key="3">
    <source>
        <dbReference type="ARBA" id="ARBA00023295"/>
    </source>
</evidence>
<organism evidence="6 7">
    <name type="scientific">Pedobacter petrophilus</name>
    <dbReference type="NCBI Taxonomy" id="1908241"/>
    <lineage>
        <taxon>Bacteria</taxon>
        <taxon>Pseudomonadati</taxon>
        <taxon>Bacteroidota</taxon>
        <taxon>Sphingobacteriia</taxon>
        <taxon>Sphingobacteriales</taxon>
        <taxon>Sphingobacteriaceae</taxon>
        <taxon>Pedobacter</taxon>
    </lineage>
</organism>
<evidence type="ECO:0000256" key="4">
    <source>
        <dbReference type="RuleBase" id="RU361187"/>
    </source>
</evidence>
<keyword evidence="2 4" id="KW-0378">Hydrolase</keyword>
<evidence type="ECO:0000256" key="2">
    <source>
        <dbReference type="ARBA" id="ARBA00022801"/>
    </source>
</evidence>
<dbReference type="GO" id="GO:0004553">
    <property type="term" value="F:hydrolase activity, hydrolyzing O-glycosyl compounds"/>
    <property type="evidence" value="ECO:0007669"/>
    <property type="project" value="InterPro"/>
</dbReference>
<dbReference type="Gene3D" id="2.60.120.260">
    <property type="entry name" value="Galactose-binding domain-like"/>
    <property type="match status" value="1"/>
</dbReference>
<sequence>MTYCKSQAVKISNIVLLALAFAFSYQLSYAQQSGKTDAIYSGLPWYDQHGNVVSAHGGNIIKEKNLFYLFGEAHTDTSNAFAGFNCYSSKDLNNWEFERIALPVQLSGKLGPNRVGERPKVMKNLKTGEFIMYMHVDTLGYQDQFVGYAVSKKVTGPYQFKGALLYHGMPIKKWDMGTFQDDDGKGYLLTHGGVIHQLSDDYKSIIAETNKQIISGFESPTLFRKGDTYYFIGSHLTSWEKNDNYYYTAKSLSGPWVYGGLLTPKDQLTWNSQTTFVLKIAGSKDTTYLFMGDRWSYPRQLSAATYVWQPVKFYGDSISLPKYLDAWTIDPKTGLAVEKNIKYRVIERNDKQLQYAGDWDKSVIEADLVSRSQAVNASCSFTFNGTQIGLQTVVRPDNGYASIVLTDKKGKIRIKNLVDMYAKTSASRLVFLSPVLPKGEYKLTISTAGERPNWSDKKKTKYGSTANNITISKLIIKE</sequence>
<evidence type="ECO:0000313" key="6">
    <source>
        <dbReference type="EMBL" id="MRX77787.1"/>
    </source>
</evidence>
<comment type="similarity">
    <text evidence="1 4">Belongs to the glycosyl hydrolase 43 family.</text>
</comment>